<name>A0A163QZF4_9BACL</name>
<evidence type="ECO:0000313" key="2">
    <source>
        <dbReference type="Proteomes" id="UP000076567"/>
    </source>
</evidence>
<sequence length="146" mass="17492">MREFYIYLITKEVAHSYYGKENKLFQLFFEEQRSTGIFKTILQKQVCYITKLLSASQLEKHLWESLSGTYNWRLEGETYSLSCKESTIRLEICDQYIHLYSIGNFEAETIIFEALRHYNSYFLAMDYGERKYGWLSPFKLNMVYGT</sequence>
<keyword evidence="2" id="KW-1185">Reference proteome</keyword>
<dbReference type="InterPro" id="IPR019683">
    <property type="entry name" value="SirA"/>
</dbReference>
<dbReference type="EMBL" id="LRFC01000023">
    <property type="protein sequence ID" value="KZE65969.1"/>
    <property type="molecule type" value="Genomic_DNA"/>
</dbReference>
<evidence type="ECO:0000313" key="1">
    <source>
        <dbReference type="EMBL" id="KZE65969.1"/>
    </source>
</evidence>
<dbReference type="InterPro" id="IPR038449">
    <property type="entry name" value="SirA_sf"/>
</dbReference>
<dbReference type="RefSeq" id="WP_066241068.1">
    <property type="nucleotide sequence ID" value="NZ_LRFC01000023.1"/>
</dbReference>
<organism evidence="1 2">
    <name type="scientific">Fictibacillus phosphorivorans</name>
    <dbReference type="NCBI Taxonomy" id="1221500"/>
    <lineage>
        <taxon>Bacteria</taxon>
        <taxon>Bacillati</taxon>
        <taxon>Bacillota</taxon>
        <taxon>Bacilli</taxon>
        <taxon>Bacillales</taxon>
        <taxon>Fictibacillaceae</taxon>
        <taxon>Fictibacillus</taxon>
    </lineage>
</organism>
<proteinExistence type="predicted"/>
<gene>
    <name evidence="1" type="ORF">AWM68_06205</name>
</gene>
<reference evidence="2" key="1">
    <citation type="submission" date="2016-01" db="EMBL/GenBank/DDBJ databases">
        <title>Draft genome of Chromobacterium sp. F49.</title>
        <authorList>
            <person name="Hong K.W."/>
        </authorList>
    </citation>
    <scope>NUCLEOTIDE SEQUENCE [LARGE SCALE GENOMIC DNA]</scope>
    <source>
        <strain evidence="2">P7IIIA</strain>
    </source>
</reference>
<dbReference type="Gene3D" id="3.30.310.250">
    <property type="entry name" value="Sporulation inhibitor of replication protein SirA"/>
    <property type="match status" value="1"/>
</dbReference>
<dbReference type="AlphaFoldDB" id="A0A163QZF4"/>
<dbReference type="Proteomes" id="UP000076567">
    <property type="component" value="Unassembled WGS sequence"/>
</dbReference>
<dbReference type="Pfam" id="PF10747">
    <property type="entry name" value="SirA"/>
    <property type="match status" value="1"/>
</dbReference>
<comment type="caution">
    <text evidence="1">The sequence shown here is derived from an EMBL/GenBank/DDBJ whole genome shotgun (WGS) entry which is preliminary data.</text>
</comment>
<accession>A0A163QZF4</accession>
<evidence type="ECO:0008006" key="3">
    <source>
        <dbReference type="Google" id="ProtNLM"/>
    </source>
</evidence>
<protein>
    <recommendedName>
        <fullName evidence="3">Sporulation inhibitor of replication protein SirA</fullName>
    </recommendedName>
</protein>